<comment type="caution">
    <text evidence="4">The sequence shown here is derived from an EMBL/GenBank/DDBJ whole genome shotgun (WGS) entry which is preliminary data.</text>
</comment>
<dbReference type="PANTHER" id="PTHR43179">
    <property type="entry name" value="RHAMNOSYLTRANSFERASE WBBL"/>
    <property type="match status" value="1"/>
</dbReference>
<name>A0A840C6K0_9RHOB</name>
<sequence>MSDGLRVSVVVASHQRPEALSRCLTSLTQLDFAEFEVVVAADARGLAAVRALGLGRAVKQVVVEAPGVSAARNAGLSVAAGDVVAFIDDDAVAEPTWLTHLTGPFRDAQVAAASGFVRGRNGISFQWKARTVDRLGRHMPLEVPQGAPSLHRGTPERAIKTEGTNMAFRRAALARIGGFDPAYRFFLDETDVNMRLALDGAVTAIVPLAQVHHSFAPSPRRTATRAPLSLFENGASTAVYLRKFAPEPDRAAGFARLRADERRRVVRQIVRGNLSPRDLRRLMDDLEAGLADGLSRPIRARAPLPPATEPFRPFPGMPGRGHLLLAGRAWQARRLRRNAETLVYGGQPVTLFLFSPTSFFHRMRFRQPGYWEQTGGLFGRSDRGQPLFRIAGFHTRVQREKARLSHVRSFEATIRNNSPLARGDATNSGN</sequence>
<dbReference type="EMBL" id="JACIEQ010000001">
    <property type="protein sequence ID" value="MBB4021561.1"/>
    <property type="molecule type" value="Genomic_DNA"/>
</dbReference>
<protein>
    <submittedName>
        <fullName evidence="4">GT2 family glycosyltransferase</fullName>
    </submittedName>
</protein>
<organism evidence="4 5">
    <name type="scientific">Actibacterium naphthalenivorans</name>
    <dbReference type="NCBI Taxonomy" id="1614693"/>
    <lineage>
        <taxon>Bacteria</taxon>
        <taxon>Pseudomonadati</taxon>
        <taxon>Pseudomonadota</taxon>
        <taxon>Alphaproteobacteria</taxon>
        <taxon>Rhodobacterales</taxon>
        <taxon>Roseobacteraceae</taxon>
        <taxon>Actibacterium</taxon>
    </lineage>
</organism>
<dbReference type="Proteomes" id="UP000585681">
    <property type="component" value="Unassembled WGS sequence"/>
</dbReference>
<evidence type="ECO:0000313" key="5">
    <source>
        <dbReference type="Proteomes" id="UP000585681"/>
    </source>
</evidence>
<evidence type="ECO:0000256" key="2">
    <source>
        <dbReference type="ARBA" id="ARBA00022676"/>
    </source>
</evidence>
<evidence type="ECO:0000256" key="1">
    <source>
        <dbReference type="ARBA" id="ARBA00006739"/>
    </source>
</evidence>
<keyword evidence="3 4" id="KW-0808">Transferase</keyword>
<dbReference type="PANTHER" id="PTHR43179:SF12">
    <property type="entry name" value="GALACTOFURANOSYLTRANSFERASE GLFT2"/>
    <property type="match status" value="1"/>
</dbReference>
<reference evidence="4" key="1">
    <citation type="submission" date="2020-08" db="EMBL/GenBank/DDBJ databases">
        <title>Genomic Encyclopedia of Type Strains, Phase IV (KMG-IV): sequencing the most valuable type-strain genomes for metagenomic binning, comparative biology and taxonomic classification.</title>
        <authorList>
            <person name="Goeker M."/>
        </authorList>
    </citation>
    <scope>NUCLEOTIDE SEQUENCE [LARGE SCALE GENOMIC DNA]</scope>
    <source>
        <strain evidence="4">DSM 105040</strain>
    </source>
</reference>
<dbReference type="Pfam" id="PF13641">
    <property type="entry name" value="Glyco_tranf_2_3"/>
    <property type="match status" value="1"/>
</dbReference>
<dbReference type="AlphaFoldDB" id="A0A840C6K0"/>
<accession>A0A840C6K0</accession>
<dbReference type="SUPFAM" id="SSF53448">
    <property type="entry name" value="Nucleotide-diphospho-sugar transferases"/>
    <property type="match status" value="1"/>
</dbReference>
<dbReference type="InterPro" id="IPR029044">
    <property type="entry name" value="Nucleotide-diphossugar_trans"/>
</dbReference>
<evidence type="ECO:0000313" key="4">
    <source>
        <dbReference type="EMBL" id="MBB4021561.1"/>
    </source>
</evidence>
<keyword evidence="5" id="KW-1185">Reference proteome</keyword>
<proteinExistence type="inferred from homology"/>
<evidence type="ECO:0000256" key="3">
    <source>
        <dbReference type="ARBA" id="ARBA00022679"/>
    </source>
</evidence>
<gene>
    <name evidence="4" type="ORF">GGR17_001352</name>
</gene>
<dbReference type="RefSeq" id="WP_082386481.1">
    <property type="nucleotide sequence ID" value="NZ_JACIEQ010000001.1"/>
</dbReference>
<dbReference type="GO" id="GO:0016757">
    <property type="term" value="F:glycosyltransferase activity"/>
    <property type="evidence" value="ECO:0007669"/>
    <property type="project" value="UniProtKB-KW"/>
</dbReference>
<dbReference type="Gene3D" id="3.90.550.10">
    <property type="entry name" value="Spore Coat Polysaccharide Biosynthesis Protein SpsA, Chain A"/>
    <property type="match status" value="1"/>
</dbReference>
<keyword evidence="2" id="KW-0328">Glycosyltransferase</keyword>
<comment type="similarity">
    <text evidence="1">Belongs to the glycosyltransferase 2 family.</text>
</comment>